<dbReference type="AlphaFoldDB" id="A0AAD7EU43"/>
<gene>
    <name evidence="2" type="ORF">DFH08DRAFT_863968</name>
</gene>
<evidence type="ECO:0000256" key="1">
    <source>
        <dbReference type="SAM" id="MobiDB-lite"/>
    </source>
</evidence>
<protein>
    <submittedName>
        <fullName evidence="2">Uncharacterized protein</fullName>
    </submittedName>
</protein>
<accession>A0AAD7EU43</accession>
<organism evidence="2 3">
    <name type="scientific">Mycena albidolilacea</name>
    <dbReference type="NCBI Taxonomy" id="1033008"/>
    <lineage>
        <taxon>Eukaryota</taxon>
        <taxon>Fungi</taxon>
        <taxon>Dikarya</taxon>
        <taxon>Basidiomycota</taxon>
        <taxon>Agaricomycotina</taxon>
        <taxon>Agaricomycetes</taxon>
        <taxon>Agaricomycetidae</taxon>
        <taxon>Agaricales</taxon>
        <taxon>Marasmiineae</taxon>
        <taxon>Mycenaceae</taxon>
        <taxon>Mycena</taxon>
    </lineage>
</organism>
<feature type="compositionally biased region" description="Acidic residues" evidence="1">
    <location>
        <begin position="177"/>
        <end position="191"/>
    </location>
</feature>
<feature type="region of interest" description="Disordered" evidence="1">
    <location>
        <begin position="124"/>
        <end position="295"/>
    </location>
</feature>
<dbReference type="Proteomes" id="UP001218218">
    <property type="component" value="Unassembled WGS sequence"/>
</dbReference>
<keyword evidence="3" id="KW-1185">Reference proteome</keyword>
<dbReference type="EMBL" id="JARIHO010000016">
    <property type="protein sequence ID" value="KAJ7348971.1"/>
    <property type="molecule type" value="Genomic_DNA"/>
</dbReference>
<evidence type="ECO:0000313" key="2">
    <source>
        <dbReference type="EMBL" id="KAJ7348971.1"/>
    </source>
</evidence>
<sequence length="387" mass="42356">MHIISTINQKTQSDGDIPVVLVTLDANSKFLPRPESYEAMDHLVRDYFEVGSRAGLKFEVSSWDVCGGQNVEVTEAAYPFLAPLLDCVSVVVVPDGRNRAMPTPSATPPLRGGDEEIADEQAVQDHLAEAESSNGRATTSPPPRRALKVESEDEDEEVFVGSNYGDDDVNESVNIHDDEEEEHEEEEEEEDAPHARRVLNKAFPSAKKQAKRKIVQDSDEDEPAPVPPARVVVKQEIPAERPSTSQAKPKPKPAPKAHAESSKAPAPKSRGAANRSEDAGESSRANANGSDTDERFKVYVTGPEPDHRAEFMTRGGHLVRKVLAGVCRTFDLDPEHAKLMLCMPLPNGDGEIEVVHFECANDETIARSGVKPNAKLIVRVGYEDEED</sequence>
<reference evidence="2" key="1">
    <citation type="submission" date="2023-03" db="EMBL/GenBank/DDBJ databases">
        <title>Massive genome expansion in bonnet fungi (Mycena s.s.) driven by repeated elements and novel gene families across ecological guilds.</title>
        <authorList>
            <consortium name="Lawrence Berkeley National Laboratory"/>
            <person name="Harder C.B."/>
            <person name="Miyauchi S."/>
            <person name="Viragh M."/>
            <person name="Kuo A."/>
            <person name="Thoen E."/>
            <person name="Andreopoulos B."/>
            <person name="Lu D."/>
            <person name="Skrede I."/>
            <person name="Drula E."/>
            <person name="Henrissat B."/>
            <person name="Morin E."/>
            <person name="Kohler A."/>
            <person name="Barry K."/>
            <person name="LaButti K."/>
            <person name="Morin E."/>
            <person name="Salamov A."/>
            <person name="Lipzen A."/>
            <person name="Mereny Z."/>
            <person name="Hegedus B."/>
            <person name="Baldrian P."/>
            <person name="Stursova M."/>
            <person name="Weitz H."/>
            <person name="Taylor A."/>
            <person name="Grigoriev I.V."/>
            <person name="Nagy L.G."/>
            <person name="Martin F."/>
            <person name="Kauserud H."/>
        </authorList>
    </citation>
    <scope>NUCLEOTIDE SEQUENCE</scope>
    <source>
        <strain evidence="2">CBHHK002</strain>
    </source>
</reference>
<evidence type="ECO:0000313" key="3">
    <source>
        <dbReference type="Proteomes" id="UP001218218"/>
    </source>
</evidence>
<proteinExistence type="predicted"/>
<name>A0AAD7EU43_9AGAR</name>
<comment type="caution">
    <text evidence="2">The sequence shown here is derived from an EMBL/GenBank/DDBJ whole genome shotgun (WGS) entry which is preliminary data.</text>
</comment>